<dbReference type="InterPro" id="IPR007159">
    <property type="entry name" value="SpoVT-AbrB_dom"/>
</dbReference>
<dbReference type="SUPFAM" id="SSF89447">
    <property type="entry name" value="AbrB/MazE/MraZ-like"/>
    <property type="match status" value="1"/>
</dbReference>
<reference evidence="3" key="1">
    <citation type="submission" date="2017-09" db="EMBL/GenBank/DDBJ databases">
        <title>Depth-based differentiation of microbial function through sediment-hosted aquifers and enrichment of novel symbionts in the deep terrestrial subsurface.</title>
        <authorList>
            <person name="Probst A.J."/>
            <person name="Ladd B."/>
            <person name="Jarett J.K."/>
            <person name="Geller-Mcgrath D.E."/>
            <person name="Sieber C.M.K."/>
            <person name="Emerson J.B."/>
            <person name="Anantharaman K."/>
            <person name="Thomas B.C."/>
            <person name="Malmstrom R."/>
            <person name="Stieglmeier M."/>
            <person name="Klingl A."/>
            <person name="Woyke T."/>
            <person name="Ryan C.M."/>
            <person name="Banfield J.F."/>
        </authorList>
    </citation>
    <scope>NUCLEOTIDE SEQUENCE [LARGE SCALE GENOMIC DNA]</scope>
</reference>
<dbReference type="SMART" id="SM00966">
    <property type="entry name" value="SpoVT_AbrB"/>
    <property type="match status" value="1"/>
</dbReference>
<proteinExistence type="predicted"/>
<sequence length="82" mass="9637">MTYSTTITQKGQITIPKAIRDVLRMTIGQKISLELEREKEEIRIRVFPDILELAGTIKVRKNKGVDPVKAREYMETHYYERV</sequence>
<gene>
    <name evidence="2" type="ORF">COU03_02940</name>
</gene>
<accession>A0A2H0UWC2</accession>
<dbReference type="EMBL" id="PFAV01000053">
    <property type="protein sequence ID" value="PIR91146.1"/>
    <property type="molecule type" value="Genomic_DNA"/>
</dbReference>
<dbReference type="Proteomes" id="UP000228906">
    <property type="component" value="Unassembled WGS sequence"/>
</dbReference>
<dbReference type="NCBIfam" id="TIGR01439">
    <property type="entry name" value="lp_hng_hel_AbrB"/>
    <property type="match status" value="1"/>
</dbReference>
<protein>
    <submittedName>
        <fullName evidence="2">AbrB family transcriptional regulator</fullName>
    </submittedName>
</protein>
<name>A0A2H0UWC2_9BACT</name>
<evidence type="ECO:0000259" key="1">
    <source>
        <dbReference type="SMART" id="SM00966"/>
    </source>
</evidence>
<comment type="caution">
    <text evidence="2">The sequence shown here is derived from an EMBL/GenBank/DDBJ whole genome shotgun (WGS) entry which is preliminary data.</text>
</comment>
<dbReference type="Gene3D" id="2.10.260.10">
    <property type="match status" value="1"/>
</dbReference>
<evidence type="ECO:0000313" key="3">
    <source>
        <dbReference type="Proteomes" id="UP000228906"/>
    </source>
</evidence>
<feature type="domain" description="SpoVT-AbrB" evidence="1">
    <location>
        <begin position="5"/>
        <end position="52"/>
    </location>
</feature>
<dbReference type="AlphaFoldDB" id="A0A2H0UWC2"/>
<organism evidence="2 3">
    <name type="scientific">bacterium (Candidatus Gribaldobacteria) CG10_big_fil_rev_8_21_14_0_10_41_12</name>
    <dbReference type="NCBI Taxonomy" id="2014277"/>
    <lineage>
        <taxon>Bacteria</taxon>
        <taxon>Candidatus Gribaldobacteria</taxon>
    </lineage>
</organism>
<dbReference type="InterPro" id="IPR037914">
    <property type="entry name" value="SpoVT-AbrB_sf"/>
</dbReference>
<evidence type="ECO:0000313" key="2">
    <source>
        <dbReference type="EMBL" id="PIR91146.1"/>
    </source>
</evidence>
<dbReference type="Pfam" id="PF04014">
    <property type="entry name" value="MazE_antitoxin"/>
    <property type="match status" value="1"/>
</dbReference>
<dbReference type="GO" id="GO:0003677">
    <property type="term" value="F:DNA binding"/>
    <property type="evidence" value="ECO:0007669"/>
    <property type="project" value="InterPro"/>
</dbReference>